<keyword evidence="7" id="KW-0472">Membrane</keyword>
<gene>
    <name evidence="9" type="ORF">GCM10009765_50580</name>
</gene>
<evidence type="ECO:0000313" key="9">
    <source>
        <dbReference type="EMBL" id="GAA1695243.1"/>
    </source>
</evidence>
<accession>A0ABN2HXJ7</accession>
<dbReference type="NCBIfam" id="NF007739">
    <property type="entry name" value="PRK10419.1"/>
    <property type="match status" value="2"/>
</dbReference>
<dbReference type="InterPro" id="IPR003593">
    <property type="entry name" value="AAA+_ATPase"/>
</dbReference>
<keyword evidence="5" id="KW-0547">Nucleotide-binding</keyword>
<organism evidence="9 10">
    <name type="scientific">Fodinicola feengrottensis</name>
    <dbReference type="NCBI Taxonomy" id="435914"/>
    <lineage>
        <taxon>Bacteria</taxon>
        <taxon>Bacillati</taxon>
        <taxon>Actinomycetota</taxon>
        <taxon>Actinomycetes</taxon>
        <taxon>Mycobacteriales</taxon>
        <taxon>Fodinicola</taxon>
    </lineage>
</organism>
<keyword evidence="6 9" id="KW-0067">ATP-binding</keyword>
<dbReference type="InterPro" id="IPR050388">
    <property type="entry name" value="ABC_Ni/Peptide_Import"/>
</dbReference>
<evidence type="ECO:0000256" key="5">
    <source>
        <dbReference type="ARBA" id="ARBA00022741"/>
    </source>
</evidence>
<evidence type="ECO:0000256" key="4">
    <source>
        <dbReference type="ARBA" id="ARBA00022475"/>
    </source>
</evidence>
<dbReference type="Pfam" id="PF00005">
    <property type="entry name" value="ABC_tran"/>
    <property type="match status" value="2"/>
</dbReference>
<comment type="caution">
    <text evidence="9">The sequence shown here is derived from an EMBL/GenBank/DDBJ whole genome shotgun (WGS) entry which is preliminary data.</text>
</comment>
<keyword evidence="3" id="KW-0813">Transport</keyword>
<dbReference type="SUPFAM" id="SSF52540">
    <property type="entry name" value="P-loop containing nucleoside triphosphate hydrolases"/>
    <property type="match status" value="2"/>
</dbReference>
<dbReference type="InterPro" id="IPR003439">
    <property type="entry name" value="ABC_transporter-like_ATP-bd"/>
</dbReference>
<dbReference type="Gene3D" id="3.40.50.300">
    <property type="entry name" value="P-loop containing nucleotide triphosphate hydrolases"/>
    <property type="match status" value="2"/>
</dbReference>
<dbReference type="NCBIfam" id="TIGR01727">
    <property type="entry name" value="oligo_HPY"/>
    <property type="match status" value="2"/>
</dbReference>
<dbReference type="GO" id="GO:0005524">
    <property type="term" value="F:ATP binding"/>
    <property type="evidence" value="ECO:0007669"/>
    <property type="project" value="UniProtKB-KW"/>
</dbReference>
<dbReference type="PANTHER" id="PTHR43297:SF2">
    <property type="entry name" value="DIPEPTIDE TRANSPORT ATP-BINDING PROTEIN DPPD"/>
    <property type="match status" value="1"/>
</dbReference>
<feature type="domain" description="ABC transporter" evidence="8">
    <location>
        <begin position="6"/>
        <end position="255"/>
    </location>
</feature>
<dbReference type="Pfam" id="PF08352">
    <property type="entry name" value="oligo_HPY"/>
    <property type="match status" value="2"/>
</dbReference>
<evidence type="ECO:0000256" key="2">
    <source>
        <dbReference type="ARBA" id="ARBA00005417"/>
    </source>
</evidence>
<comment type="similarity">
    <text evidence="2">Belongs to the ABC transporter superfamily.</text>
</comment>
<sequence length="678" mass="72117">MTGPVLQVQDLSVTFDGGVIPVPAVRGVSFEVSAGEVLGIVGESGSGKSVTSLALMGLLPATATVSGSIQLAGRELVGASDRAMTKLRGEAIAMVFQDPLSAFTPVYRIGDQLAEAVLAHRKVSRQAAHARAVELLDLVGIPDAAVRANAFPHEFSGGMRQRAMIAMAIANDPDVLIADEPTTALDVTIQAQILAVLKTAQDQTGAALVLVSHDLGVIAGAADRVAVMYAGRIVETAAVTDFFARPVMPYSLGLIGSVPRVDQDTHRRQPLVPIPGTPPAPSRLPAGCSFADRCPLVEDHCRELSPDLREIAAHHEVACHRAEYVIEGELTPAAVYQVPAVETGPVVAGGEVLRVDQLTKTFPLLKGSVFKRRVGTVYPVDGVDLRIRAGETLGLVGESGAGKSTTLFEILAMTATESGTISILGHRTDKLSATDEHALRADVQIVFQDPMGSLDPRMPVADIIAEPLRAQHADRATIGTRIPELLRLVGLAASDATRFPHEFSGGQRQRISIARALSVRPRLLVLDEPVSALDVSIQAGILNLLQRLKTELGLSYLFVSHDLSVIRYLADRVAVMYLGRTIEAGAVDEVFDHPAHPYTRALLSAVPVPDPAVERLRKRVLLPGDPPSPTARQVGCRFRGRCPLHLTLSPADAESCRTADPPMVTLADDHEAACHFVS</sequence>
<feature type="domain" description="ABC transporter" evidence="8">
    <location>
        <begin position="353"/>
        <end position="603"/>
    </location>
</feature>
<reference evidence="9 10" key="1">
    <citation type="journal article" date="2019" name="Int. J. Syst. Evol. Microbiol.">
        <title>The Global Catalogue of Microorganisms (GCM) 10K type strain sequencing project: providing services to taxonomists for standard genome sequencing and annotation.</title>
        <authorList>
            <consortium name="The Broad Institute Genomics Platform"/>
            <consortium name="The Broad Institute Genome Sequencing Center for Infectious Disease"/>
            <person name="Wu L."/>
            <person name="Ma J."/>
        </authorList>
    </citation>
    <scope>NUCLEOTIDE SEQUENCE [LARGE SCALE GENOMIC DNA]</scope>
    <source>
        <strain evidence="9 10">JCM 14718</strain>
    </source>
</reference>
<keyword evidence="4" id="KW-1003">Cell membrane</keyword>
<evidence type="ECO:0000313" key="10">
    <source>
        <dbReference type="Proteomes" id="UP001500618"/>
    </source>
</evidence>
<dbReference type="EMBL" id="BAAANY010000020">
    <property type="protein sequence ID" value="GAA1695243.1"/>
    <property type="molecule type" value="Genomic_DNA"/>
</dbReference>
<dbReference type="RefSeq" id="WP_344312972.1">
    <property type="nucleotide sequence ID" value="NZ_BAAANY010000020.1"/>
</dbReference>
<dbReference type="SMART" id="SM00382">
    <property type="entry name" value="AAA"/>
    <property type="match status" value="2"/>
</dbReference>
<comment type="subcellular location">
    <subcellularLocation>
        <location evidence="1">Cell membrane</location>
        <topology evidence="1">Peripheral membrane protein</topology>
    </subcellularLocation>
</comment>
<dbReference type="PROSITE" id="PS00211">
    <property type="entry name" value="ABC_TRANSPORTER_1"/>
    <property type="match status" value="2"/>
</dbReference>
<evidence type="ECO:0000256" key="6">
    <source>
        <dbReference type="ARBA" id="ARBA00022840"/>
    </source>
</evidence>
<dbReference type="CDD" id="cd03257">
    <property type="entry name" value="ABC_NikE_OppD_transporters"/>
    <property type="match status" value="2"/>
</dbReference>
<dbReference type="Proteomes" id="UP001500618">
    <property type="component" value="Unassembled WGS sequence"/>
</dbReference>
<evidence type="ECO:0000256" key="1">
    <source>
        <dbReference type="ARBA" id="ARBA00004202"/>
    </source>
</evidence>
<evidence type="ECO:0000256" key="3">
    <source>
        <dbReference type="ARBA" id="ARBA00022448"/>
    </source>
</evidence>
<proteinExistence type="inferred from homology"/>
<evidence type="ECO:0000259" key="8">
    <source>
        <dbReference type="PROSITE" id="PS50893"/>
    </source>
</evidence>
<dbReference type="NCBIfam" id="NF008453">
    <property type="entry name" value="PRK11308.1"/>
    <property type="match status" value="2"/>
</dbReference>
<protein>
    <submittedName>
        <fullName evidence="9">ABC transporter ATP-binding protein</fullName>
    </submittedName>
</protein>
<evidence type="ECO:0000256" key="7">
    <source>
        <dbReference type="ARBA" id="ARBA00023136"/>
    </source>
</evidence>
<dbReference type="InterPro" id="IPR027417">
    <property type="entry name" value="P-loop_NTPase"/>
</dbReference>
<dbReference type="PANTHER" id="PTHR43297">
    <property type="entry name" value="OLIGOPEPTIDE TRANSPORT ATP-BINDING PROTEIN APPD"/>
    <property type="match status" value="1"/>
</dbReference>
<name>A0ABN2HXJ7_9ACTN</name>
<dbReference type="PROSITE" id="PS50893">
    <property type="entry name" value="ABC_TRANSPORTER_2"/>
    <property type="match status" value="2"/>
</dbReference>
<dbReference type="InterPro" id="IPR017871">
    <property type="entry name" value="ABC_transporter-like_CS"/>
</dbReference>
<keyword evidence="10" id="KW-1185">Reference proteome</keyword>
<dbReference type="InterPro" id="IPR013563">
    <property type="entry name" value="Oligopep_ABC_C"/>
</dbReference>